<evidence type="ECO:0000313" key="1">
    <source>
        <dbReference type="EMBL" id="KAK1579363.1"/>
    </source>
</evidence>
<name>A0AAD8PRG9_9PEZI</name>
<organism evidence="1 2">
    <name type="scientific">Colletotrichum navitas</name>
    <dbReference type="NCBI Taxonomy" id="681940"/>
    <lineage>
        <taxon>Eukaryota</taxon>
        <taxon>Fungi</taxon>
        <taxon>Dikarya</taxon>
        <taxon>Ascomycota</taxon>
        <taxon>Pezizomycotina</taxon>
        <taxon>Sordariomycetes</taxon>
        <taxon>Hypocreomycetidae</taxon>
        <taxon>Glomerellales</taxon>
        <taxon>Glomerellaceae</taxon>
        <taxon>Colletotrichum</taxon>
        <taxon>Colletotrichum graminicola species complex</taxon>
    </lineage>
</organism>
<evidence type="ECO:0000313" key="2">
    <source>
        <dbReference type="Proteomes" id="UP001230504"/>
    </source>
</evidence>
<dbReference type="GeneID" id="85444506"/>
<sequence length="143" mass="16086">MYHVVPVTIFHSPRPSNLSNLPPCCPCTIKHNPVSQSDDLWGFIPRSAVTVKEKLTQPVDPSYIGDHAIWQCLEQWMEPPVCGKAFYFDTRGDLTLKVGDSEKDQPRMYELIVCSRPLASWSPVLRAMLFTGLSESRPKGEAP</sequence>
<dbReference type="Proteomes" id="UP001230504">
    <property type="component" value="Unassembled WGS sequence"/>
</dbReference>
<dbReference type="AlphaFoldDB" id="A0AAD8PRG9"/>
<protein>
    <submittedName>
        <fullName evidence="1">Uncharacterized protein</fullName>
    </submittedName>
</protein>
<proteinExistence type="predicted"/>
<dbReference type="RefSeq" id="XP_060410498.1">
    <property type="nucleotide sequence ID" value="XM_060560266.1"/>
</dbReference>
<reference evidence="1" key="1">
    <citation type="submission" date="2021-06" db="EMBL/GenBank/DDBJ databases">
        <title>Comparative genomics, transcriptomics and evolutionary studies reveal genomic signatures of adaptation to plant cell wall in hemibiotrophic fungi.</title>
        <authorList>
            <consortium name="DOE Joint Genome Institute"/>
            <person name="Baroncelli R."/>
            <person name="Diaz J.F."/>
            <person name="Benocci T."/>
            <person name="Peng M."/>
            <person name="Battaglia E."/>
            <person name="Haridas S."/>
            <person name="Andreopoulos W."/>
            <person name="Labutti K."/>
            <person name="Pangilinan J."/>
            <person name="Floch G.L."/>
            <person name="Makela M.R."/>
            <person name="Henrissat B."/>
            <person name="Grigoriev I.V."/>
            <person name="Crouch J.A."/>
            <person name="De Vries R.P."/>
            <person name="Sukno S.A."/>
            <person name="Thon M.R."/>
        </authorList>
    </citation>
    <scope>NUCLEOTIDE SEQUENCE</scope>
    <source>
        <strain evidence="1">CBS 125086</strain>
    </source>
</reference>
<accession>A0AAD8PRG9</accession>
<gene>
    <name evidence="1" type="ORF">LY79DRAFT_582552</name>
</gene>
<keyword evidence="2" id="KW-1185">Reference proteome</keyword>
<comment type="caution">
    <text evidence="1">The sequence shown here is derived from an EMBL/GenBank/DDBJ whole genome shotgun (WGS) entry which is preliminary data.</text>
</comment>
<dbReference type="EMBL" id="JAHLJV010000067">
    <property type="protein sequence ID" value="KAK1579363.1"/>
    <property type="molecule type" value="Genomic_DNA"/>
</dbReference>